<name>A0ABS7PYA3_9SPHN</name>
<dbReference type="EMBL" id="JAINVV010000014">
    <property type="protein sequence ID" value="MBY8825949.1"/>
    <property type="molecule type" value="Genomic_DNA"/>
</dbReference>
<organism evidence="1 2">
    <name type="scientific">Sphingomonas colocasiae</name>
    <dbReference type="NCBI Taxonomy" id="1848973"/>
    <lineage>
        <taxon>Bacteria</taxon>
        <taxon>Pseudomonadati</taxon>
        <taxon>Pseudomonadota</taxon>
        <taxon>Alphaproteobacteria</taxon>
        <taxon>Sphingomonadales</taxon>
        <taxon>Sphingomonadaceae</taxon>
        <taxon>Sphingomonas</taxon>
    </lineage>
</organism>
<proteinExistence type="predicted"/>
<protein>
    <submittedName>
        <fullName evidence="1">DUF2239 family protein</fullName>
    </submittedName>
</protein>
<dbReference type="RefSeq" id="WP_222993140.1">
    <property type="nucleotide sequence ID" value="NZ_JAINVV010000014.1"/>
</dbReference>
<evidence type="ECO:0000313" key="2">
    <source>
        <dbReference type="Proteomes" id="UP000706039"/>
    </source>
</evidence>
<evidence type="ECO:0000313" key="1">
    <source>
        <dbReference type="EMBL" id="MBY8825949.1"/>
    </source>
</evidence>
<keyword evidence="2" id="KW-1185">Reference proteome</keyword>
<accession>A0ABS7PYA3</accession>
<sequence>MDMSCTAFAGDLWIATGSPEEVRKALRAVDPAQSGPLLVFDDETGRQIDLDMRESQPARSRGRPKLGVTAGEVTLLPRHWEWLKAQPGGASSTIRRLIDAARKRPADARQAKDAAYHFMSAIAGDRPGYEDAIRALYAADRARFETLTGEWPVGIRDHARSLADGAFAGPG</sequence>
<dbReference type="Pfam" id="PF09998">
    <property type="entry name" value="DUF2239"/>
    <property type="match status" value="1"/>
</dbReference>
<dbReference type="Proteomes" id="UP000706039">
    <property type="component" value="Unassembled WGS sequence"/>
</dbReference>
<comment type="caution">
    <text evidence="1">The sequence shown here is derived from an EMBL/GenBank/DDBJ whole genome shotgun (WGS) entry which is preliminary data.</text>
</comment>
<gene>
    <name evidence="1" type="ORF">K7G82_26850</name>
</gene>
<reference evidence="1 2" key="1">
    <citation type="submission" date="2021-08" db="EMBL/GenBank/DDBJ databases">
        <authorList>
            <person name="Tuo L."/>
        </authorList>
    </citation>
    <scope>NUCLEOTIDE SEQUENCE [LARGE SCALE GENOMIC DNA]</scope>
    <source>
        <strain evidence="1 2">JCM 31229</strain>
    </source>
</reference>
<dbReference type="InterPro" id="IPR018715">
    <property type="entry name" value="DUF2239"/>
</dbReference>